<gene>
    <name evidence="9" type="primary">LOC110294442</name>
</gene>
<dbReference type="GO" id="GO:0006952">
    <property type="term" value="P:defense response"/>
    <property type="evidence" value="ECO:0007669"/>
    <property type="project" value="InterPro"/>
</dbReference>
<dbReference type="SUPFAM" id="SSF54117">
    <property type="entry name" value="Interleukin 8-like chemokines"/>
    <property type="match status" value="1"/>
</dbReference>
<dbReference type="GO" id="GO:0008009">
    <property type="term" value="F:chemokine activity"/>
    <property type="evidence" value="ECO:0007669"/>
    <property type="project" value="Ensembl"/>
</dbReference>
<dbReference type="AlphaFoldDB" id="A0A6P5PPU4"/>
<feature type="domain" description="Chemokine interleukin-8-like" evidence="7">
    <location>
        <begin position="33"/>
        <end position="93"/>
    </location>
</feature>
<evidence type="ECO:0000256" key="3">
    <source>
        <dbReference type="ARBA" id="ARBA00022514"/>
    </source>
</evidence>
<dbReference type="KEGG" id="mcal:110294442"/>
<evidence type="ECO:0000256" key="1">
    <source>
        <dbReference type="ARBA" id="ARBA00004613"/>
    </source>
</evidence>
<accession>A0A6P5PPU4</accession>
<dbReference type="GO" id="GO:0005615">
    <property type="term" value="C:extracellular space"/>
    <property type="evidence" value="ECO:0007669"/>
    <property type="project" value="UniProtKB-UniRule"/>
</dbReference>
<dbReference type="FunFam" id="2.40.50.40:FF:000004">
    <property type="entry name" value="C-X-C motif chemokine"/>
    <property type="match status" value="1"/>
</dbReference>
<feature type="chain" id="PRO_5028520421" description="C-X-C motif chemokine" evidence="6">
    <location>
        <begin position="28"/>
        <end position="100"/>
    </location>
</feature>
<dbReference type="GO" id="GO:0006955">
    <property type="term" value="P:immune response"/>
    <property type="evidence" value="ECO:0007669"/>
    <property type="project" value="InterPro"/>
</dbReference>
<keyword evidence="3 6" id="KW-0202">Cytokine</keyword>
<sequence>MAPPTCRLLTAALVLLLLLATNHQATGAVVASELRCQCLNTLPRVDFETIQSLMVTTPGPHCTQTEVIATLKNGQEVCLNPQGPRLQIIIKKILKSGKSS</sequence>
<organism evidence="8 9">
    <name type="scientific">Mus caroli</name>
    <name type="common">Ryukyu mouse</name>
    <name type="synonym">Ricefield mouse</name>
    <dbReference type="NCBI Taxonomy" id="10089"/>
    <lineage>
        <taxon>Eukaryota</taxon>
        <taxon>Metazoa</taxon>
        <taxon>Chordata</taxon>
        <taxon>Craniata</taxon>
        <taxon>Vertebrata</taxon>
        <taxon>Euteleostomi</taxon>
        <taxon>Mammalia</taxon>
        <taxon>Eutheria</taxon>
        <taxon>Euarchontoglires</taxon>
        <taxon>Glires</taxon>
        <taxon>Rodentia</taxon>
        <taxon>Myomorpha</taxon>
        <taxon>Muroidea</taxon>
        <taxon>Muridae</taxon>
        <taxon>Murinae</taxon>
        <taxon>Mus</taxon>
        <taxon>Mus</taxon>
    </lineage>
</organism>
<dbReference type="InterPro" id="IPR018048">
    <property type="entry name" value="Chemokine_CXC_CS"/>
</dbReference>
<dbReference type="GeneID" id="110294442"/>
<dbReference type="GO" id="GO:0030593">
    <property type="term" value="P:neutrophil chemotaxis"/>
    <property type="evidence" value="ECO:0007669"/>
    <property type="project" value="Ensembl"/>
</dbReference>
<dbReference type="Proteomes" id="UP000515126">
    <property type="component" value="Chromosome 5"/>
</dbReference>
<comment type="subcellular location">
    <subcellularLocation>
        <location evidence="1 6">Secreted</location>
    </subcellularLocation>
</comment>
<dbReference type="InterPro" id="IPR033899">
    <property type="entry name" value="CXC_Chemokine_domain"/>
</dbReference>
<protein>
    <recommendedName>
        <fullName evidence="6">C-X-C motif chemokine</fullName>
    </recommendedName>
</protein>
<evidence type="ECO:0000256" key="2">
    <source>
        <dbReference type="ARBA" id="ARBA00010665"/>
    </source>
</evidence>
<dbReference type="PROSITE" id="PS00471">
    <property type="entry name" value="SMALL_CYTOKINES_CXC"/>
    <property type="match status" value="1"/>
</dbReference>
<dbReference type="PANTHER" id="PTHR12015">
    <property type="entry name" value="SMALL INDUCIBLE CYTOKINE A"/>
    <property type="match status" value="1"/>
</dbReference>
<dbReference type="PANTHER" id="PTHR12015:SF207">
    <property type="entry name" value="C-X-C MOTIF CHEMOKINE 3"/>
    <property type="match status" value="1"/>
</dbReference>
<dbReference type="Pfam" id="PF00048">
    <property type="entry name" value="IL8"/>
    <property type="match status" value="1"/>
</dbReference>
<evidence type="ECO:0000256" key="4">
    <source>
        <dbReference type="ARBA" id="ARBA00022525"/>
    </source>
</evidence>
<dbReference type="InterPro" id="IPR001089">
    <property type="entry name" value="Chemokine_CXC"/>
</dbReference>
<evidence type="ECO:0000313" key="9">
    <source>
        <dbReference type="RefSeq" id="XP_021018339.1"/>
    </source>
</evidence>
<feature type="signal peptide" evidence="6">
    <location>
        <begin position="1"/>
        <end position="27"/>
    </location>
</feature>
<evidence type="ECO:0000256" key="6">
    <source>
        <dbReference type="RuleBase" id="RU361149"/>
    </source>
</evidence>
<dbReference type="InterPro" id="IPR036048">
    <property type="entry name" value="Interleukin_8-like_sf"/>
</dbReference>
<keyword evidence="6" id="KW-0145">Chemotaxis</keyword>
<dbReference type="SMART" id="SM00199">
    <property type="entry name" value="SCY"/>
    <property type="match status" value="1"/>
</dbReference>
<dbReference type="RefSeq" id="XP_021018339.1">
    <property type="nucleotide sequence ID" value="XM_021162680.1"/>
</dbReference>
<evidence type="ECO:0000313" key="8">
    <source>
        <dbReference type="Proteomes" id="UP000515126"/>
    </source>
</evidence>
<keyword evidence="8" id="KW-1185">Reference proteome</keyword>
<name>A0A6P5PPU4_MUSCR</name>
<reference evidence="9" key="1">
    <citation type="submission" date="2025-08" db="UniProtKB">
        <authorList>
            <consortium name="RefSeq"/>
        </authorList>
    </citation>
    <scope>IDENTIFICATION</scope>
</reference>
<keyword evidence="5" id="KW-1015">Disulfide bond</keyword>
<dbReference type="Gene3D" id="2.40.50.40">
    <property type="match status" value="1"/>
</dbReference>
<comment type="similarity">
    <text evidence="2 6">Belongs to the intercrine alpha (chemokine CxC) family.</text>
</comment>
<dbReference type="PRINTS" id="PR00437">
    <property type="entry name" value="SMALLCYTKCXC"/>
</dbReference>
<keyword evidence="6" id="KW-0732">Signal</keyword>
<dbReference type="CDD" id="cd00273">
    <property type="entry name" value="Chemokine_CXC"/>
    <property type="match status" value="1"/>
</dbReference>
<proteinExistence type="inferred from homology"/>
<evidence type="ECO:0000256" key="5">
    <source>
        <dbReference type="ARBA" id="ARBA00023157"/>
    </source>
</evidence>
<keyword evidence="4 6" id="KW-0964">Secreted</keyword>
<dbReference type="InterPro" id="IPR001811">
    <property type="entry name" value="Chemokine_IL8-like_dom"/>
</dbReference>
<evidence type="ECO:0000259" key="7">
    <source>
        <dbReference type="SMART" id="SM00199"/>
    </source>
</evidence>
<dbReference type="PRINTS" id="PR00436">
    <property type="entry name" value="INTERLEUKIN8"/>
</dbReference>
<dbReference type="InterPro" id="IPR039809">
    <property type="entry name" value="Chemokine_b/g/d"/>
</dbReference>